<dbReference type="EMBL" id="ANHZ02000005">
    <property type="protein sequence ID" value="EME37111.1"/>
    <property type="molecule type" value="Genomic_DNA"/>
</dbReference>
<proteinExistence type="predicted"/>
<protein>
    <submittedName>
        <fullName evidence="2">Uncharacterized protein</fullName>
    </submittedName>
</protein>
<accession>M2XDE8</accession>
<gene>
    <name evidence="2" type="ORF">C884_02025</name>
</gene>
<evidence type="ECO:0000256" key="1">
    <source>
        <dbReference type="SAM" id="MobiDB-lite"/>
    </source>
</evidence>
<sequence>MICAPPRGVQLPARGPSDRSDGPLAAVAPQGHETVRSPQRIEQDQ</sequence>
<organism evidence="2 3">
    <name type="scientific">Kocuria palustris PEL</name>
    <dbReference type="NCBI Taxonomy" id="1236550"/>
    <lineage>
        <taxon>Bacteria</taxon>
        <taxon>Bacillati</taxon>
        <taxon>Actinomycetota</taxon>
        <taxon>Actinomycetes</taxon>
        <taxon>Micrococcales</taxon>
        <taxon>Micrococcaceae</taxon>
        <taxon>Kocuria</taxon>
    </lineage>
</organism>
<name>M2XDE8_9MICC</name>
<dbReference type="AlphaFoldDB" id="M2XDE8"/>
<feature type="region of interest" description="Disordered" evidence="1">
    <location>
        <begin position="1"/>
        <end position="45"/>
    </location>
</feature>
<feature type="compositionally biased region" description="Basic and acidic residues" evidence="1">
    <location>
        <begin position="33"/>
        <end position="45"/>
    </location>
</feature>
<evidence type="ECO:0000313" key="2">
    <source>
        <dbReference type="EMBL" id="EME37111.1"/>
    </source>
</evidence>
<keyword evidence="3" id="KW-1185">Reference proteome</keyword>
<comment type="caution">
    <text evidence="2">The sequence shown here is derived from an EMBL/GenBank/DDBJ whole genome shotgun (WGS) entry which is preliminary data.</text>
</comment>
<dbReference type="Proteomes" id="UP000009877">
    <property type="component" value="Unassembled WGS sequence"/>
</dbReference>
<evidence type="ECO:0000313" key="3">
    <source>
        <dbReference type="Proteomes" id="UP000009877"/>
    </source>
</evidence>
<reference evidence="2 3" key="1">
    <citation type="journal article" date="2014" name="Genome Announc.">
        <title>Draft Genome Sequence of Kocuria palustris PEL.</title>
        <authorList>
            <person name="Sharma G."/>
            <person name="Khatri I."/>
            <person name="Subramanian S."/>
        </authorList>
    </citation>
    <scope>NUCLEOTIDE SEQUENCE [LARGE SCALE GENOMIC DNA]</scope>
    <source>
        <strain evidence="2 3">PEL</strain>
    </source>
</reference>